<keyword evidence="5" id="KW-0418">Kinase</keyword>
<accession>K1XIL3</accession>
<dbReference type="GO" id="GO:0006233">
    <property type="term" value="P:dTDP biosynthetic process"/>
    <property type="evidence" value="ECO:0007669"/>
    <property type="project" value="TreeGrafter"/>
</dbReference>
<evidence type="ECO:0000256" key="1">
    <source>
        <dbReference type="ARBA" id="ARBA00009776"/>
    </source>
</evidence>
<dbReference type="InterPro" id="IPR039430">
    <property type="entry name" value="Thymidylate_kin-like_dom"/>
</dbReference>
<dbReference type="PANTHER" id="PTHR10344:SF4">
    <property type="entry name" value="UMP-CMP KINASE 2, MITOCHONDRIAL"/>
    <property type="match status" value="1"/>
</dbReference>
<keyword evidence="3" id="KW-0067">ATP-binding</keyword>
<feature type="domain" description="Thymidylate kinase-like" evidence="4">
    <location>
        <begin position="10"/>
        <end position="186"/>
    </location>
</feature>
<dbReference type="SUPFAM" id="SSF52540">
    <property type="entry name" value="P-loop containing nucleoside triphosphate hydrolases"/>
    <property type="match status" value="1"/>
</dbReference>
<dbReference type="GO" id="GO:0005524">
    <property type="term" value="F:ATP binding"/>
    <property type="evidence" value="ECO:0007669"/>
    <property type="project" value="UniProtKB-KW"/>
</dbReference>
<dbReference type="EMBL" id="AMFJ01036138">
    <property type="protein sequence ID" value="EKD25017.1"/>
    <property type="molecule type" value="Genomic_DNA"/>
</dbReference>
<dbReference type="PANTHER" id="PTHR10344">
    <property type="entry name" value="THYMIDYLATE KINASE"/>
    <property type="match status" value="1"/>
</dbReference>
<keyword evidence="5" id="KW-0808">Transferase</keyword>
<keyword evidence="2" id="KW-0547">Nucleotide-binding</keyword>
<sequence length="194" mass="22421">MKGKFIVFYGINNLGKTTQAKLLIEKLKQQGIKVEFTKYAHYDLEPTGKLINGYLREGNPHDFSPREFQLLHFAERLQYETVLKEKLDQGINVIAEDYFPTAIAWGTGAGVDQNFLEYLHKFLRQEDLGFIFDGQRFTEAIESGHKHETDNPLVEKVREVHQDLAKKYGWLPINANDTIENIHAKIWDAVSKII</sequence>
<organism evidence="5">
    <name type="scientific">uncultured bacterium</name>
    <name type="common">gcode 4</name>
    <dbReference type="NCBI Taxonomy" id="1234023"/>
    <lineage>
        <taxon>Bacteria</taxon>
        <taxon>environmental samples</taxon>
    </lineage>
</organism>
<dbReference type="GO" id="GO:0006235">
    <property type="term" value="P:dTTP biosynthetic process"/>
    <property type="evidence" value="ECO:0007669"/>
    <property type="project" value="TreeGrafter"/>
</dbReference>
<dbReference type="InterPro" id="IPR027417">
    <property type="entry name" value="P-loop_NTPase"/>
</dbReference>
<dbReference type="GO" id="GO:0005737">
    <property type="term" value="C:cytoplasm"/>
    <property type="evidence" value="ECO:0007669"/>
    <property type="project" value="TreeGrafter"/>
</dbReference>
<evidence type="ECO:0000256" key="2">
    <source>
        <dbReference type="ARBA" id="ARBA00022741"/>
    </source>
</evidence>
<reference evidence="5" key="1">
    <citation type="journal article" date="2012" name="Science">
        <title>Fermentation, hydrogen, and sulfur metabolism in multiple uncultivated bacterial phyla.</title>
        <authorList>
            <person name="Wrighton K.C."/>
            <person name="Thomas B.C."/>
            <person name="Sharon I."/>
            <person name="Miller C.S."/>
            <person name="Castelle C.J."/>
            <person name="VerBerkmoes N.C."/>
            <person name="Wilkins M.J."/>
            <person name="Hettich R.L."/>
            <person name="Lipton M.S."/>
            <person name="Williams K.H."/>
            <person name="Long P.E."/>
            <person name="Banfield J.F."/>
        </authorList>
    </citation>
    <scope>NUCLEOTIDE SEQUENCE [LARGE SCALE GENOMIC DNA]</scope>
</reference>
<dbReference type="Pfam" id="PF02223">
    <property type="entry name" value="Thymidylate_kin"/>
    <property type="match status" value="1"/>
</dbReference>
<evidence type="ECO:0000259" key="4">
    <source>
        <dbReference type="Pfam" id="PF02223"/>
    </source>
</evidence>
<comment type="similarity">
    <text evidence="1">Belongs to the thymidylate kinase family.</text>
</comment>
<dbReference type="AlphaFoldDB" id="K1XIL3"/>
<proteinExistence type="inferred from homology"/>
<dbReference type="GO" id="GO:0006227">
    <property type="term" value="P:dUDP biosynthetic process"/>
    <property type="evidence" value="ECO:0007669"/>
    <property type="project" value="TreeGrafter"/>
</dbReference>
<dbReference type="GO" id="GO:0004798">
    <property type="term" value="F:dTMP kinase activity"/>
    <property type="evidence" value="ECO:0007669"/>
    <property type="project" value="TreeGrafter"/>
</dbReference>
<name>K1XIL3_9BACT</name>
<evidence type="ECO:0000313" key="5">
    <source>
        <dbReference type="EMBL" id="EKD25017.1"/>
    </source>
</evidence>
<gene>
    <name evidence="5" type="ORF">ACD_80C00131G0020</name>
</gene>
<dbReference type="Gene3D" id="3.40.50.300">
    <property type="entry name" value="P-loop containing nucleotide triphosphate hydrolases"/>
    <property type="match status" value="1"/>
</dbReference>
<comment type="caution">
    <text evidence="5">The sequence shown here is derived from an EMBL/GenBank/DDBJ whole genome shotgun (WGS) entry which is preliminary data.</text>
</comment>
<protein>
    <submittedName>
        <fullName evidence="5">dTMP kinase</fullName>
    </submittedName>
</protein>
<evidence type="ECO:0000256" key="3">
    <source>
        <dbReference type="ARBA" id="ARBA00022840"/>
    </source>
</evidence>